<evidence type="ECO:0000256" key="5">
    <source>
        <dbReference type="ARBA" id="ARBA00038437"/>
    </source>
</evidence>
<dbReference type="Pfam" id="PF00271">
    <property type="entry name" value="Helicase_C"/>
    <property type="match status" value="1"/>
</dbReference>
<dbReference type="Gene3D" id="3.40.50.300">
    <property type="entry name" value="P-loop containing nucleotide triphosphate hydrolases"/>
    <property type="match status" value="2"/>
</dbReference>
<dbReference type="GO" id="GO:0005829">
    <property type="term" value="C:cytosol"/>
    <property type="evidence" value="ECO:0007669"/>
    <property type="project" value="TreeGrafter"/>
</dbReference>
<dbReference type="CDD" id="cd00268">
    <property type="entry name" value="DEADc"/>
    <property type="match status" value="1"/>
</dbReference>
<evidence type="ECO:0000259" key="6">
    <source>
        <dbReference type="PROSITE" id="PS51192"/>
    </source>
</evidence>
<dbReference type="PANTHER" id="PTHR47959:SF1">
    <property type="entry name" value="ATP-DEPENDENT RNA HELICASE DBPA"/>
    <property type="match status" value="1"/>
</dbReference>
<proteinExistence type="inferred from homology"/>
<dbReference type="InterPro" id="IPR050079">
    <property type="entry name" value="DEAD_box_RNA_helicase"/>
</dbReference>
<keyword evidence="4" id="KW-0067">ATP-binding</keyword>
<dbReference type="InterPro" id="IPR012677">
    <property type="entry name" value="Nucleotide-bd_a/b_plait_sf"/>
</dbReference>
<feature type="domain" description="Helicase C-terminal" evidence="7">
    <location>
        <begin position="213"/>
        <end position="360"/>
    </location>
</feature>
<dbReference type="PROSITE" id="PS51194">
    <property type="entry name" value="HELICASE_CTER"/>
    <property type="match status" value="1"/>
</dbReference>
<evidence type="ECO:0000313" key="8">
    <source>
        <dbReference type="EMBL" id="CAA9293027.1"/>
    </source>
</evidence>
<dbReference type="PANTHER" id="PTHR47959">
    <property type="entry name" value="ATP-DEPENDENT RNA HELICASE RHLE-RELATED"/>
    <property type="match status" value="1"/>
</dbReference>
<gene>
    <name evidence="8" type="ORF">AVDCRST_MAG56-4871</name>
</gene>
<evidence type="ECO:0000256" key="1">
    <source>
        <dbReference type="ARBA" id="ARBA00022741"/>
    </source>
</evidence>
<dbReference type="GO" id="GO:0005524">
    <property type="term" value="F:ATP binding"/>
    <property type="evidence" value="ECO:0007669"/>
    <property type="project" value="UniProtKB-KW"/>
</dbReference>
<keyword evidence="2" id="KW-0378">Hydrolase</keyword>
<dbReference type="CDD" id="cd12252">
    <property type="entry name" value="RRM_DbpA"/>
    <property type="match status" value="1"/>
</dbReference>
<comment type="similarity">
    <text evidence="5">Belongs to the DEAD box helicase family.</text>
</comment>
<accession>A0A6J4K0Y7</accession>
<dbReference type="Pfam" id="PF03880">
    <property type="entry name" value="DbpA"/>
    <property type="match status" value="1"/>
</dbReference>
<reference evidence="8" key="1">
    <citation type="submission" date="2020-02" db="EMBL/GenBank/DDBJ databases">
        <authorList>
            <person name="Meier V. D."/>
        </authorList>
    </citation>
    <scope>NUCLEOTIDE SEQUENCE</scope>
    <source>
        <strain evidence="8">AVDCRST_MAG56</strain>
    </source>
</reference>
<dbReference type="SMART" id="SM00487">
    <property type="entry name" value="DEXDc"/>
    <property type="match status" value="1"/>
</dbReference>
<dbReference type="InterPro" id="IPR027417">
    <property type="entry name" value="P-loop_NTPase"/>
</dbReference>
<keyword evidence="1" id="KW-0547">Nucleotide-binding</keyword>
<dbReference type="SUPFAM" id="SSF52540">
    <property type="entry name" value="P-loop containing nucleoside triphosphate hydrolases"/>
    <property type="match status" value="1"/>
</dbReference>
<keyword evidence="3 8" id="KW-0347">Helicase</keyword>
<evidence type="ECO:0000256" key="2">
    <source>
        <dbReference type="ARBA" id="ARBA00022801"/>
    </source>
</evidence>
<dbReference type="InterPro" id="IPR014001">
    <property type="entry name" value="Helicase_ATP-bd"/>
</dbReference>
<dbReference type="GO" id="GO:0003676">
    <property type="term" value="F:nucleic acid binding"/>
    <property type="evidence" value="ECO:0007669"/>
    <property type="project" value="InterPro"/>
</dbReference>
<dbReference type="Pfam" id="PF00270">
    <property type="entry name" value="DEAD"/>
    <property type="match status" value="1"/>
</dbReference>
<dbReference type="PROSITE" id="PS51192">
    <property type="entry name" value="HELICASE_ATP_BIND_1"/>
    <property type="match status" value="1"/>
</dbReference>
<dbReference type="EMBL" id="CADCTQ010000396">
    <property type="protein sequence ID" value="CAA9293027.1"/>
    <property type="molecule type" value="Genomic_DNA"/>
</dbReference>
<dbReference type="SMART" id="SM00490">
    <property type="entry name" value="HELICc"/>
    <property type="match status" value="1"/>
</dbReference>
<dbReference type="InterPro" id="IPR011545">
    <property type="entry name" value="DEAD/DEAH_box_helicase_dom"/>
</dbReference>
<evidence type="ECO:0000256" key="3">
    <source>
        <dbReference type="ARBA" id="ARBA00022806"/>
    </source>
</evidence>
<dbReference type="GO" id="GO:0016787">
    <property type="term" value="F:hydrolase activity"/>
    <property type="evidence" value="ECO:0007669"/>
    <property type="project" value="UniProtKB-KW"/>
</dbReference>
<organism evidence="8">
    <name type="scientific">uncultured Cytophagales bacterium</name>
    <dbReference type="NCBI Taxonomy" id="158755"/>
    <lineage>
        <taxon>Bacteria</taxon>
        <taxon>Pseudomonadati</taxon>
        <taxon>Bacteroidota</taxon>
        <taxon>Sphingobacteriia</taxon>
        <taxon>Sphingobacteriales</taxon>
        <taxon>environmental samples</taxon>
    </lineage>
</organism>
<evidence type="ECO:0000256" key="4">
    <source>
        <dbReference type="ARBA" id="ARBA00022840"/>
    </source>
</evidence>
<dbReference type="Gene3D" id="3.30.70.330">
    <property type="match status" value="1"/>
</dbReference>
<dbReference type="GO" id="GO:0003724">
    <property type="term" value="F:RNA helicase activity"/>
    <property type="evidence" value="ECO:0007669"/>
    <property type="project" value="TreeGrafter"/>
</dbReference>
<evidence type="ECO:0000259" key="7">
    <source>
        <dbReference type="PROSITE" id="PS51194"/>
    </source>
</evidence>
<dbReference type="InterPro" id="IPR005580">
    <property type="entry name" value="DbpA/CsdA_RNA-bd_dom"/>
</dbReference>
<feature type="domain" description="Helicase ATP-binding" evidence="6">
    <location>
        <begin position="21"/>
        <end position="170"/>
    </location>
</feature>
<dbReference type="InterPro" id="IPR001650">
    <property type="entry name" value="Helicase_C-like"/>
</dbReference>
<protein>
    <submittedName>
        <fullName evidence="8">ATP-dependent RNA helicase BT1154</fullName>
    </submittedName>
</protein>
<dbReference type="CDD" id="cd18787">
    <property type="entry name" value="SF2_C_DEAD"/>
    <property type="match status" value="1"/>
</dbReference>
<dbReference type="AlphaFoldDB" id="A0A6J4K0Y7"/>
<sequence length="433" mass="47111">MRNLLERLGIEALNAMQEASVAAHRQGRDVVLLAPTGSGKTLAFLLPVLEGLVAGERGIQALVLAPSRELAGQIEDVFRKLGTPFKVDCFYGGHPFATETNSLREPPAVLIGTPGRLADHLRRGTFDPAPVRRLVLDEFDKSLELGFQADMAFIVGQLTGLRRRTLTSATRMAAVPAFVGLAGAATLDFLTDTPPAGLTLKKVMASGNDKLEILFRLLCRIGNEATLVFCNHREAVERISELLAGNGLVHDVYHGGLEQDDRERALVKLRNGSSHILLTTDLASRGLDVPEVRHVVHYQLPHTEEAFVHRNGRTARMHAAGTAYLILSETESLPPYLREDPETEEVSEGDALPAPPPWATLYFGAGKKEKISKGDIAGLLLKKGGLQADEVGRIEVGDHAGFAAVKRSKARKVAELLRNEKIKGHRVKIEVSR</sequence>
<dbReference type="InterPro" id="IPR044742">
    <property type="entry name" value="DEAD/DEAH_RhlB"/>
</dbReference>
<name>A0A6J4K0Y7_9SPHI</name>